<proteinExistence type="predicted"/>
<dbReference type="Proteomes" id="UP000249739">
    <property type="component" value="Unassembled WGS sequence"/>
</dbReference>
<dbReference type="AlphaFoldDB" id="A0A2W5HAC6"/>
<accession>A0A2W5HAC6</accession>
<dbReference type="EMBL" id="QFOT01000093">
    <property type="protein sequence ID" value="PZP55036.1"/>
    <property type="molecule type" value="Genomic_DNA"/>
</dbReference>
<name>A0A2W5HAC6_9BACT</name>
<organism evidence="1 2">
    <name type="scientific">Micavibrio aeruginosavorus</name>
    <dbReference type="NCBI Taxonomy" id="349221"/>
    <lineage>
        <taxon>Bacteria</taxon>
        <taxon>Pseudomonadati</taxon>
        <taxon>Bdellovibrionota</taxon>
        <taxon>Bdellovibrionia</taxon>
        <taxon>Bdellovibrionales</taxon>
        <taxon>Pseudobdellovibrionaceae</taxon>
        <taxon>Micavibrio</taxon>
    </lineage>
</organism>
<evidence type="ECO:0000313" key="1">
    <source>
        <dbReference type="EMBL" id="PZP55036.1"/>
    </source>
</evidence>
<evidence type="ECO:0000313" key="2">
    <source>
        <dbReference type="Proteomes" id="UP000249739"/>
    </source>
</evidence>
<gene>
    <name evidence="1" type="ORF">DI586_08095</name>
</gene>
<sequence>MIRLSSLRSVFGWDKNAVDLADNLSGNSSRENIQKVLGGLRMRQIFYRGPRFLMRSFTGVAKVFKPSSSKTSPSPYVD</sequence>
<comment type="caution">
    <text evidence="1">The sequence shown here is derived from an EMBL/GenBank/DDBJ whole genome shotgun (WGS) entry which is preliminary data.</text>
</comment>
<reference evidence="1 2" key="1">
    <citation type="submission" date="2017-08" db="EMBL/GenBank/DDBJ databases">
        <title>Infants hospitalized years apart are colonized by the same room-sourced microbial strains.</title>
        <authorList>
            <person name="Brooks B."/>
            <person name="Olm M.R."/>
            <person name="Firek B.A."/>
            <person name="Baker R."/>
            <person name="Thomas B.C."/>
            <person name="Morowitz M.J."/>
            <person name="Banfield J.F."/>
        </authorList>
    </citation>
    <scope>NUCLEOTIDE SEQUENCE [LARGE SCALE GENOMIC DNA]</scope>
    <source>
        <strain evidence="1">S2_006_000_R2_64</strain>
    </source>
</reference>
<protein>
    <submittedName>
        <fullName evidence="1">Uncharacterized protein</fullName>
    </submittedName>
</protein>